<reference evidence="5 6" key="1">
    <citation type="submission" date="2020-07" db="EMBL/GenBank/DDBJ databases">
        <title>Trichoderma asperellum IC-1 whole genome shotgun sequence.</title>
        <authorList>
            <person name="Kanamasa S."/>
            <person name="Takahashi H."/>
        </authorList>
    </citation>
    <scope>NUCLEOTIDE SEQUENCE [LARGE SCALE GENOMIC DNA]</scope>
    <source>
        <strain evidence="5 6">IC-1</strain>
    </source>
</reference>
<dbReference type="InterPro" id="IPR036291">
    <property type="entry name" value="NAD(P)-bd_dom_sf"/>
</dbReference>
<dbReference type="PANTHER" id="PTHR24321">
    <property type="entry name" value="DEHYDROGENASES, SHORT CHAIN"/>
    <property type="match status" value="1"/>
</dbReference>
<protein>
    <submittedName>
        <fullName evidence="5">Short-chain dehydrogenase/reductase ABA4</fullName>
    </submittedName>
</protein>
<evidence type="ECO:0000313" key="6">
    <source>
        <dbReference type="Proteomes" id="UP000517252"/>
    </source>
</evidence>
<evidence type="ECO:0000256" key="1">
    <source>
        <dbReference type="ARBA" id="ARBA00006484"/>
    </source>
</evidence>
<proteinExistence type="inferred from homology"/>
<evidence type="ECO:0000256" key="3">
    <source>
        <dbReference type="ARBA" id="ARBA00023002"/>
    </source>
</evidence>
<feature type="region of interest" description="Disordered" evidence="4">
    <location>
        <begin position="1"/>
        <end position="30"/>
    </location>
</feature>
<keyword evidence="3" id="KW-0560">Oxidoreductase</keyword>
<dbReference type="OrthoDB" id="1669814at2759"/>
<accession>A0A6V8QT00</accession>
<dbReference type="EMBL" id="BLZH01000005">
    <property type="protein sequence ID" value="GFP55734.1"/>
    <property type="molecule type" value="Genomic_DNA"/>
</dbReference>
<name>A0A6V8QT00_TRIAP</name>
<dbReference type="Pfam" id="PF13561">
    <property type="entry name" value="adh_short_C2"/>
    <property type="match status" value="1"/>
</dbReference>
<gene>
    <name evidence="5" type="ORF">TASIC1_0005059200</name>
</gene>
<evidence type="ECO:0000256" key="2">
    <source>
        <dbReference type="ARBA" id="ARBA00022857"/>
    </source>
</evidence>
<dbReference type="Proteomes" id="UP000517252">
    <property type="component" value="Unassembled WGS sequence"/>
</dbReference>
<dbReference type="AlphaFoldDB" id="A0A6V8QT00"/>
<comment type="similarity">
    <text evidence="1">Belongs to the short-chain dehydrogenases/reductases (SDR) family.</text>
</comment>
<sequence length="307" mass="32542">MGNSKSVLRSSSKSSGSRATQNGFVNKDSQKAEMVQKAPQVVTAPLSPPPVVIDGSLALKGKVFAITGGASGIGLATAQVLSRRGATVCIADVDPEAMKAAEVYFTSLGVPHMVTRVDVSKRKEVDAWIESIVKAHGRLDGAANVAGVIGKYHGVSPVSELEDDEWDKIIGVNLTGTMYCMRAELRNMNDRGSIVNVSSIHGLKGFARHGAYDASKHGIVGLTRAAALENGEREIRVNSVAPGAIYTPLMQKNWDFAGRPKDAPFDDPTAFQRQGTAEETANVIAFLLGPESTFVSGSVYKVDGAWI</sequence>
<dbReference type="PRINTS" id="PR00080">
    <property type="entry name" value="SDRFAMILY"/>
</dbReference>
<comment type="caution">
    <text evidence="5">The sequence shown here is derived from an EMBL/GenBank/DDBJ whole genome shotgun (WGS) entry which is preliminary data.</text>
</comment>
<keyword evidence="2" id="KW-0521">NADP</keyword>
<dbReference type="CDD" id="cd05233">
    <property type="entry name" value="SDR_c"/>
    <property type="match status" value="1"/>
</dbReference>
<dbReference type="Gene3D" id="3.40.50.720">
    <property type="entry name" value="NAD(P)-binding Rossmann-like Domain"/>
    <property type="match status" value="1"/>
</dbReference>
<dbReference type="PRINTS" id="PR00081">
    <property type="entry name" value="GDHRDH"/>
</dbReference>
<dbReference type="SUPFAM" id="SSF51735">
    <property type="entry name" value="NAD(P)-binding Rossmann-fold domains"/>
    <property type="match status" value="1"/>
</dbReference>
<dbReference type="GO" id="GO:0016491">
    <property type="term" value="F:oxidoreductase activity"/>
    <property type="evidence" value="ECO:0007669"/>
    <property type="project" value="UniProtKB-KW"/>
</dbReference>
<dbReference type="FunFam" id="3.40.50.720:FF:000084">
    <property type="entry name" value="Short-chain dehydrogenase reductase"/>
    <property type="match status" value="1"/>
</dbReference>
<organism evidence="5 6">
    <name type="scientific">Trichoderma asperellum</name>
    <name type="common">Filamentous fungus</name>
    <dbReference type="NCBI Taxonomy" id="101201"/>
    <lineage>
        <taxon>Eukaryota</taxon>
        <taxon>Fungi</taxon>
        <taxon>Dikarya</taxon>
        <taxon>Ascomycota</taxon>
        <taxon>Pezizomycotina</taxon>
        <taxon>Sordariomycetes</taxon>
        <taxon>Hypocreomycetidae</taxon>
        <taxon>Hypocreales</taxon>
        <taxon>Hypocreaceae</taxon>
        <taxon>Trichoderma</taxon>
    </lineage>
</organism>
<dbReference type="InterPro" id="IPR002347">
    <property type="entry name" value="SDR_fam"/>
</dbReference>
<feature type="compositionally biased region" description="Low complexity" evidence="4">
    <location>
        <begin position="1"/>
        <end position="18"/>
    </location>
</feature>
<dbReference type="PANTHER" id="PTHR24321:SF8">
    <property type="entry name" value="ESTRADIOL 17-BETA-DEHYDROGENASE 8-RELATED"/>
    <property type="match status" value="1"/>
</dbReference>
<evidence type="ECO:0000256" key="4">
    <source>
        <dbReference type="SAM" id="MobiDB-lite"/>
    </source>
</evidence>
<evidence type="ECO:0000313" key="5">
    <source>
        <dbReference type="EMBL" id="GFP55734.1"/>
    </source>
</evidence>